<dbReference type="EMBL" id="SGWX01000001">
    <property type="protein sequence ID" value="RZS60575.1"/>
    <property type="molecule type" value="Genomic_DNA"/>
</dbReference>
<evidence type="ECO:0000313" key="4">
    <source>
        <dbReference type="EMBL" id="RZS60575.1"/>
    </source>
</evidence>
<keyword evidence="5" id="KW-1185">Reference proteome</keyword>
<evidence type="ECO:0000256" key="2">
    <source>
        <dbReference type="SAM" id="Phobius"/>
    </source>
</evidence>
<comment type="caution">
    <text evidence="4">The sequence shown here is derived from an EMBL/GenBank/DDBJ whole genome shotgun (WGS) entry which is preliminary data.</text>
</comment>
<keyword evidence="3" id="KW-0732">Signal</keyword>
<proteinExistence type="predicted"/>
<feature type="transmembrane region" description="Helical" evidence="2">
    <location>
        <begin position="49"/>
        <end position="69"/>
    </location>
</feature>
<evidence type="ECO:0000256" key="1">
    <source>
        <dbReference type="SAM" id="MobiDB-lite"/>
    </source>
</evidence>
<dbReference type="RefSeq" id="WP_130412601.1">
    <property type="nucleotide sequence ID" value="NZ_SGWX01000001.1"/>
</dbReference>
<accession>A0A4Q7LZ12</accession>
<feature type="chain" id="PRO_5039665287" evidence="3">
    <location>
        <begin position="22"/>
        <end position="203"/>
    </location>
</feature>
<keyword evidence="2" id="KW-0472">Membrane</keyword>
<dbReference type="Pfam" id="PF09534">
    <property type="entry name" value="Trp_oprn_chp"/>
    <property type="match status" value="1"/>
</dbReference>
<reference evidence="4 5" key="1">
    <citation type="submission" date="2019-02" db="EMBL/GenBank/DDBJ databases">
        <title>Sequencing the genomes of 1000 actinobacteria strains.</title>
        <authorList>
            <person name="Klenk H.-P."/>
        </authorList>
    </citation>
    <scope>NUCLEOTIDE SEQUENCE [LARGE SCALE GENOMIC DNA]</scope>
    <source>
        <strain evidence="4 5">DSM 16932</strain>
    </source>
</reference>
<feature type="transmembrane region" description="Helical" evidence="2">
    <location>
        <begin position="125"/>
        <end position="148"/>
    </location>
</feature>
<gene>
    <name evidence="4" type="ORF">EV386_0843</name>
</gene>
<sequence>MSLTRARAVVLVVALGALALAAAGPAWVRAETTTALDPHVAVAVSGGDAAPAVNAAGLVLVAAGLALALGGRLARAIVLAVVAAAGVLVAWSAVAVAVSPQEAATAGAVAVAGVTDLTAPASVTAWPWLCAAVGALAVAAAAGVGVAARRWPSSSARHERTGASAPGRADAPEAAAAADAQVDPHDAWDTLTRGADPTAPADR</sequence>
<feature type="transmembrane region" description="Helical" evidence="2">
    <location>
        <begin position="76"/>
        <end position="98"/>
    </location>
</feature>
<feature type="signal peptide" evidence="3">
    <location>
        <begin position="1"/>
        <end position="21"/>
    </location>
</feature>
<organism evidence="4 5">
    <name type="scientific">Xylanimonas ulmi</name>
    <dbReference type="NCBI Taxonomy" id="228973"/>
    <lineage>
        <taxon>Bacteria</taxon>
        <taxon>Bacillati</taxon>
        <taxon>Actinomycetota</taxon>
        <taxon>Actinomycetes</taxon>
        <taxon>Micrococcales</taxon>
        <taxon>Promicromonosporaceae</taxon>
        <taxon>Xylanimonas</taxon>
    </lineage>
</organism>
<keyword evidence="2" id="KW-1133">Transmembrane helix</keyword>
<dbReference type="InterPro" id="IPR019051">
    <property type="entry name" value="Trp_biosyn_TM_oprn/chp"/>
</dbReference>
<feature type="region of interest" description="Disordered" evidence="1">
    <location>
        <begin position="151"/>
        <end position="203"/>
    </location>
</feature>
<keyword evidence="2" id="KW-0812">Transmembrane</keyword>
<feature type="compositionally biased region" description="Low complexity" evidence="1">
    <location>
        <begin position="163"/>
        <end position="181"/>
    </location>
</feature>
<protein>
    <submittedName>
        <fullName evidence="4">Putative membrane protein (TIGR02234 family)</fullName>
    </submittedName>
</protein>
<evidence type="ECO:0000313" key="5">
    <source>
        <dbReference type="Proteomes" id="UP000293852"/>
    </source>
</evidence>
<evidence type="ECO:0000256" key="3">
    <source>
        <dbReference type="SAM" id="SignalP"/>
    </source>
</evidence>
<dbReference type="Proteomes" id="UP000293852">
    <property type="component" value="Unassembled WGS sequence"/>
</dbReference>
<name>A0A4Q7LZ12_9MICO</name>
<dbReference type="AlphaFoldDB" id="A0A4Q7LZ12"/>